<proteinExistence type="predicted"/>
<dbReference type="OrthoDB" id="6513042at2759"/>
<dbReference type="Proteomes" id="UP000034680">
    <property type="component" value="Unassembled WGS sequence"/>
</dbReference>
<sequence length="144" mass="16099">MGRADRTSVLAVGEAATIDGAYALQRIYNQSVFLFAFHRQQLPAFSASKTSPMVLRVLQFRMLPGLFYPAREAFYRRRGIQDVTAPDADATIAGKVETWVMEQGGWPPQPGKYWPVLMNIIGTEYAKLSDSKTCINEAMSKIFS</sequence>
<organism evidence="1 2">
    <name type="scientific">Diaporthe ampelina</name>
    <dbReference type="NCBI Taxonomy" id="1214573"/>
    <lineage>
        <taxon>Eukaryota</taxon>
        <taxon>Fungi</taxon>
        <taxon>Dikarya</taxon>
        <taxon>Ascomycota</taxon>
        <taxon>Pezizomycotina</taxon>
        <taxon>Sordariomycetes</taxon>
        <taxon>Sordariomycetidae</taxon>
        <taxon>Diaporthales</taxon>
        <taxon>Diaporthaceae</taxon>
        <taxon>Diaporthe</taxon>
    </lineage>
</organism>
<accession>A0A0G2F8S3</accession>
<comment type="caution">
    <text evidence="1">The sequence shown here is derived from an EMBL/GenBank/DDBJ whole genome shotgun (WGS) entry which is preliminary data.</text>
</comment>
<name>A0A0G2F8S3_9PEZI</name>
<dbReference type="EMBL" id="LCUC01000464">
    <property type="protein sequence ID" value="KKY30604.1"/>
    <property type="molecule type" value="Genomic_DNA"/>
</dbReference>
<dbReference type="AlphaFoldDB" id="A0A0G2F8S3"/>
<keyword evidence="2" id="KW-1185">Reference proteome</keyword>
<protein>
    <submittedName>
        <fullName evidence="1">Uncharacterized protein</fullName>
    </submittedName>
</protein>
<evidence type="ECO:0000313" key="2">
    <source>
        <dbReference type="Proteomes" id="UP000034680"/>
    </source>
</evidence>
<gene>
    <name evidence="1" type="ORF">UCDDA912_g09462</name>
</gene>
<reference evidence="1 2" key="2">
    <citation type="submission" date="2015-05" db="EMBL/GenBank/DDBJ databases">
        <authorList>
            <person name="Morales-Cruz A."/>
            <person name="Amrine K.C."/>
            <person name="Cantu D."/>
        </authorList>
    </citation>
    <scope>NUCLEOTIDE SEQUENCE [LARGE SCALE GENOMIC DNA]</scope>
    <source>
        <strain evidence="1">DA912</strain>
    </source>
</reference>
<reference evidence="1 2" key="1">
    <citation type="submission" date="2015-05" db="EMBL/GenBank/DDBJ databases">
        <title>Distinctive expansion of gene families associated with plant cell wall degradation and secondary metabolism in the genomes of grapevine trunk pathogens.</title>
        <authorList>
            <person name="Lawrence D.P."/>
            <person name="Travadon R."/>
            <person name="Rolshausen P.E."/>
            <person name="Baumgartner K."/>
        </authorList>
    </citation>
    <scope>NUCLEOTIDE SEQUENCE [LARGE SCALE GENOMIC DNA]</scope>
    <source>
        <strain evidence="1">DA912</strain>
    </source>
</reference>
<evidence type="ECO:0000313" key="1">
    <source>
        <dbReference type="EMBL" id="KKY30604.1"/>
    </source>
</evidence>